<gene>
    <name evidence="2" type="ORF">PUR29_10515</name>
</gene>
<evidence type="ECO:0000256" key="1">
    <source>
        <dbReference type="SAM" id="MobiDB-lite"/>
    </source>
</evidence>
<feature type="region of interest" description="Disordered" evidence="1">
    <location>
        <begin position="1"/>
        <end position="22"/>
    </location>
</feature>
<evidence type="ECO:0000313" key="2">
    <source>
        <dbReference type="EMBL" id="MEN3234037.1"/>
    </source>
</evidence>
<protein>
    <submittedName>
        <fullName evidence="2">Uncharacterized protein</fullName>
    </submittedName>
</protein>
<comment type="caution">
    <text evidence="2">The sequence shown here is derived from an EMBL/GenBank/DDBJ whole genome shotgun (WGS) entry which is preliminary data.</text>
</comment>
<dbReference type="EMBL" id="JAQYXP010000001">
    <property type="protein sequence ID" value="MEN3234037.1"/>
    <property type="molecule type" value="Genomic_DNA"/>
</dbReference>
<reference evidence="2 3" key="1">
    <citation type="journal article" date="2023" name="PLoS ONE">
        <title>Complete genome assembly of Hawai'i environmental nontuberculous mycobacteria reveals unexpected co-isolation with methylobacteria.</title>
        <authorList>
            <person name="Hendrix J."/>
            <person name="Epperson L.E."/>
            <person name="Tong E.I."/>
            <person name="Chan Y.L."/>
            <person name="Hasan N.A."/>
            <person name="Dawrs S.N."/>
            <person name="Norton G.J."/>
            <person name="Virdi R."/>
            <person name="Crooks J.L."/>
            <person name="Chan E.D."/>
            <person name="Honda J.R."/>
            <person name="Strong M."/>
        </authorList>
    </citation>
    <scope>NUCLEOTIDE SEQUENCE [LARGE SCALE GENOMIC DNA]</scope>
    <source>
        <strain evidence="2 3">NJH_HI04-1</strain>
    </source>
</reference>
<keyword evidence="3" id="KW-1185">Reference proteome</keyword>
<dbReference type="RefSeq" id="WP_145984633.1">
    <property type="nucleotide sequence ID" value="NZ_JAQYXP010000001.1"/>
</dbReference>
<evidence type="ECO:0000313" key="3">
    <source>
        <dbReference type="Proteomes" id="UP001407347"/>
    </source>
</evidence>
<dbReference type="Proteomes" id="UP001407347">
    <property type="component" value="Unassembled WGS sequence"/>
</dbReference>
<organism evidence="2 3">
    <name type="scientific">Methylobacterium ajmalii</name>
    <dbReference type="NCBI Taxonomy" id="2738439"/>
    <lineage>
        <taxon>Bacteria</taxon>
        <taxon>Pseudomonadati</taxon>
        <taxon>Pseudomonadota</taxon>
        <taxon>Alphaproteobacteria</taxon>
        <taxon>Hyphomicrobiales</taxon>
        <taxon>Methylobacteriaceae</taxon>
        <taxon>Methylobacterium</taxon>
    </lineage>
</organism>
<name>A0ABU9ZR86_9HYPH</name>
<accession>A0ABU9ZR86</accession>
<sequence length="129" mass="13609">MIPVSGLAHGSPDSAWGGSSNFPVSNSGTLARRIRGHPSEAAIPANAYLTLTSLSGTRPHAVPDDVRGFRREDPAGRCAACRHHARFEGPAPATRYTGEAAVVIYVGDVVAGAFLQPREPGRNWGGEHR</sequence>
<proteinExistence type="predicted"/>